<keyword evidence="1" id="KW-0812">Transmembrane</keyword>
<dbReference type="RefSeq" id="WP_107518104.1">
    <property type="nucleotide sequence ID" value="NZ_JAMBPY010000008.1"/>
</dbReference>
<reference evidence="2" key="1">
    <citation type="submission" date="2022-05" db="EMBL/GenBank/DDBJ databases">
        <title>Comparative genomics of Staphylococcus equorum isolates.</title>
        <authorList>
            <person name="Luelf R.H."/>
        </authorList>
    </citation>
    <scope>NUCLEOTIDE SEQUENCE</scope>
    <source>
        <strain evidence="2">TMW 2.2497</strain>
    </source>
</reference>
<proteinExistence type="predicted"/>
<feature type="transmembrane region" description="Helical" evidence="1">
    <location>
        <begin position="46"/>
        <end position="71"/>
    </location>
</feature>
<evidence type="ECO:0000256" key="1">
    <source>
        <dbReference type="SAM" id="Phobius"/>
    </source>
</evidence>
<keyword evidence="1" id="KW-0472">Membrane</keyword>
<evidence type="ECO:0000313" key="3">
    <source>
        <dbReference type="Proteomes" id="UP001152422"/>
    </source>
</evidence>
<evidence type="ECO:0000313" key="2">
    <source>
        <dbReference type="EMBL" id="MDG0847008.1"/>
    </source>
</evidence>
<gene>
    <name evidence="2" type="ORF">M4L89_12295</name>
</gene>
<feature type="transmembrane region" description="Helical" evidence="1">
    <location>
        <begin position="83"/>
        <end position="104"/>
    </location>
</feature>
<protein>
    <submittedName>
        <fullName evidence="2">Uncharacterized protein</fullName>
    </submittedName>
</protein>
<dbReference type="EMBL" id="JAMBQA010000008">
    <property type="protein sequence ID" value="MDG0847008.1"/>
    <property type="molecule type" value="Genomic_DNA"/>
</dbReference>
<sequence length="252" mass="28631">MNISNAAKDIVVDKTNVNVISDVLQRSNGNITKYLNESNAEYVSKMYWIMNIASILMIILFIIAAIFLTIFIKKIAQRFNKSLLGSLFSYAIPSFFVSIIFLYVGTLSVVTLISSIIPMNTNLEVKGTNEVHTQKAVTVKNIYTENPIDDDAKDNKNEKYNYITYELDGKTGLVKVKRTEFKQHMPKNEEQIQIYTKPAFVDKNKVEKYNKDVDQKLKSTKTATLVHLSKDANDTNGKNAYWLSVLPDPNPK</sequence>
<accession>A0A9X4L643</accession>
<organism evidence="2 3">
    <name type="scientific">Staphylococcus equorum</name>
    <dbReference type="NCBI Taxonomy" id="246432"/>
    <lineage>
        <taxon>Bacteria</taxon>
        <taxon>Bacillati</taxon>
        <taxon>Bacillota</taxon>
        <taxon>Bacilli</taxon>
        <taxon>Bacillales</taxon>
        <taxon>Staphylococcaceae</taxon>
        <taxon>Staphylococcus</taxon>
    </lineage>
</organism>
<name>A0A9X4L643_9STAP</name>
<dbReference type="AlphaFoldDB" id="A0A9X4L643"/>
<keyword evidence="1" id="KW-1133">Transmembrane helix</keyword>
<comment type="caution">
    <text evidence="2">The sequence shown here is derived from an EMBL/GenBank/DDBJ whole genome shotgun (WGS) entry which is preliminary data.</text>
</comment>
<keyword evidence="3" id="KW-1185">Reference proteome</keyword>
<dbReference type="Proteomes" id="UP001152422">
    <property type="component" value="Unassembled WGS sequence"/>
</dbReference>